<protein>
    <submittedName>
        <fullName evidence="2">Uncharacterized protein LOC118760947</fullName>
    </submittedName>
</protein>
<dbReference type="AlphaFoldDB" id="A0A7E6EHV8"/>
<dbReference type="Proteomes" id="UP000515154">
    <property type="component" value="Unplaced"/>
</dbReference>
<reference evidence="2" key="1">
    <citation type="submission" date="2025-08" db="UniProtKB">
        <authorList>
            <consortium name="RefSeq"/>
        </authorList>
    </citation>
    <scope>IDENTIFICATION</scope>
</reference>
<gene>
    <name evidence="2" type="primary">LOC118760947</name>
</gene>
<organism evidence="1 2">
    <name type="scientific">Octopus sinensis</name>
    <name type="common">East Asian common octopus</name>
    <dbReference type="NCBI Taxonomy" id="2607531"/>
    <lineage>
        <taxon>Eukaryota</taxon>
        <taxon>Metazoa</taxon>
        <taxon>Spiralia</taxon>
        <taxon>Lophotrochozoa</taxon>
        <taxon>Mollusca</taxon>
        <taxon>Cephalopoda</taxon>
        <taxon>Coleoidea</taxon>
        <taxon>Octopodiformes</taxon>
        <taxon>Octopoda</taxon>
        <taxon>Incirrata</taxon>
        <taxon>Octopodidae</taxon>
        <taxon>Octopus</taxon>
    </lineage>
</organism>
<proteinExistence type="predicted"/>
<evidence type="ECO:0000313" key="2">
    <source>
        <dbReference type="RefSeq" id="XP_036354472.1"/>
    </source>
</evidence>
<sequence>MMCGCHLPAIVNYMNRTYNRTVRVLGECRTDSGNNQSKGIPIMEYSQCKSYSLFQRNLRCQTCSGMLCEGSEVTNCAAAEPVCQYRLSMNGVRLEFERSCSTYRNCLEAMRNNTFTCNKWANGTSCVACCSGNLCNKNDFIGWTNSFVFHLIFNQHLRAS</sequence>
<accession>A0A7E6EHV8</accession>
<dbReference type="RefSeq" id="XP_036354472.1">
    <property type="nucleotide sequence ID" value="XM_036498579.1"/>
</dbReference>
<dbReference type="KEGG" id="osn:118760947"/>
<keyword evidence="1" id="KW-1185">Reference proteome</keyword>
<evidence type="ECO:0000313" key="1">
    <source>
        <dbReference type="Proteomes" id="UP000515154"/>
    </source>
</evidence>
<name>A0A7E6EHV8_9MOLL</name>